<proteinExistence type="predicted"/>
<reference evidence="1 2" key="1">
    <citation type="journal article" date="2019" name="Sci. Rep.">
        <title>Orb-weaving spider Araneus ventricosus genome elucidates the spidroin gene catalogue.</title>
        <authorList>
            <person name="Kono N."/>
            <person name="Nakamura H."/>
            <person name="Ohtoshi R."/>
            <person name="Moran D.A.P."/>
            <person name="Shinohara A."/>
            <person name="Yoshida Y."/>
            <person name="Fujiwara M."/>
            <person name="Mori M."/>
            <person name="Tomita M."/>
            <person name="Arakawa K."/>
        </authorList>
    </citation>
    <scope>NUCLEOTIDE SEQUENCE [LARGE SCALE GENOMIC DNA]</scope>
</reference>
<dbReference type="Pfam" id="PF13412">
    <property type="entry name" value="HTH_24"/>
    <property type="match status" value="1"/>
</dbReference>
<keyword evidence="2" id="KW-1185">Reference proteome</keyword>
<evidence type="ECO:0008006" key="3">
    <source>
        <dbReference type="Google" id="ProtNLM"/>
    </source>
</evidence>
<comment type="caution">
    <text evidence="1">The sequence shown here is derived from an EMBL/GenBank/DDBJ whole genome shotgun (WGS) entry which is preliminary data.</text>
</comment>
<dbReference type="OrthoDB" id="6118231at2759"/>
<gene>
    <name evidence="1" type="ORF">AVEN_50742_1</name>
</gene>
<dbReference type="Proteomes" id="UP000499080">
    <property type="component" value="Unassembled WGS sequence"/>
</dbReference>
<evidence type="ECO:0000313" key="1">
    <source>
        <dbReference type="EMBL" id="GBM57750.1"/>
    </source>
</evidence>
<dbReference type="PANTHER" id="PTHR46060">
    <property type="entry name" value="MARINER MOS1 TRANSPOSASE-LIKE PROTEIN"/>
    <property type="match status" value="1"/>
</dbReference>
<name>A0A4Y2GVE9_ARAVE</name>
<dbReference type="PANTHER" id="PTHR46060:SF1">
    <property type="entry name" value="MARINER MOS1 TRANSPOSASE-LIKE PROTEIN"/>
    <property type="match status" value="1"/>
</dbReference>
<dbReference type="AlphaFoldDB" id="A0A4Y2GVE9"/>
<dbReference type="EMBL" id="BGPR01001605">
    <property type="protein sequence ID" value="GBM57750.1"/>
    <property type="molecule type" value="Genomic_DNA"/>
</dbReference>
<evidence type="ECO:0000313" key="2">
    <source>
        <dbReference type="Proteomes" id="UP000499080"/>
    </source>
</evidence>
<sequence length="141" mass="16037">MDSSRSAQKAVIQFLRAEGEHASQIYRRMKEVYGEQCRARCSIFRWCQRYEAERVNIKHLPSPGQAHVVTNSATISAVDEIIRQNRRITTREIAVELSISKGTVRHIIHKKLGYGKVCTQASVRESEDGENGCLPAQQLLR</sequence>
<organism evidence="1 2">
    <name type="scientific">Araneus ventricosus</name>
    <name type="common">Orbweaver spider</name>
    <name type="synonym">Epeira ventricosa</name>
    <dbReference type="NCBI Taxonomy" id="182803"/>
    <lineage>
        <taxon>Eukaryota</taxon>
        <taxon>Metazoa</taxon>
        <taxon>Ecdysozoa</taxon>
        <taxon>Arthropoda</taxon>
        <taxon>Chelicerata</taxon>
        <taxon>Arachnida</taxon>
        <taxon>Araneae</taxon>
        <taxon>Araneomorphae</taxon>
        <taxon>Entelegynae</taxon>
        <taxon>Araneoidea</taxon>
        <taxon>Araneidae</taxon>
        <taxon>Araneus</taxon>
    </lineage>
</organism>
<protein>
    <recommendedName>
        <fullName evidence="3">Mos1 transposase HTH domain-containing protein</fullName>
    </recommendedName>
</protein>
<accession>A0A4Y2GVE9</accession>
<dbReference type="InterPro" id="IPR052709">
    <property type="entry name" value="Transposase-MT_Hybrid"/>
</dbReference>